<evidence type="ECO:0000313" key="4">
    <source>
        <dbReference type="Proteomes" id="UP000824988"/>
    </source>
</evidence>
<accession>A0A8D5AHW4</accession>
<keyword evidence="2" id="KW-0732">Signal</keyword>
<name>A0A8D5AHW4_9GAMM</name>
<dbReference type="AlphaFoldDB" id="A0A8D5AHW4"/>
<feature type="signal peptide" evidence="2">
    <location>
        <begin position="1"/>
        <end position="27"/>
    </location>
</feature>
<keyword evidence="1" id="KW-0175">Coiled coil</keyword>
<keyword evidence="4" id="KW-1185">Reference proteome</keyword>
<dbReference type="EMBL" id="AP019782">
    <property type="protein sequence ID" value="BBL71878.1"/>
    <property type="molecule type" value="Genomic_DNA"/>
</dbReference>
<organism evidence="3 4">
    <name type="scientific">Methylogaea oryzae</name>
    <dbReference type="NCBI Taxonomy" id="1295382"/>
    <lineage>
        <taxon>Bacteria</taxon>
        <taxon>Pseudomonadati</taxon>
        <taxon>Pseudomonadota</taxon>
        <taxon>Gammaproteobacteria</taxon>
        <taxon>Methylococcales</taxon>
        <taxon>Methylococcaceae</taxon>
        <taxon>Methylogaea</taxon>
    </lineage>
</organism>
<sequence>MSKKTNVLLASAVAASVLMMGAQGASAAGKVTAADKSAGVIEQRLKMMEDQMNAMRSELSRVRAESASNAKVADLEAKVAKTESVAAASAKKSKSNMVFFRGGYTQVKQARGGNGPLGTSGAPELLVSNGDNNGWYSGAGLDFSLSDNLFGLTDQAELLGEIMFEYKNFGSSHNTLTGVAEILGTSSTGPQTKNEITMFTLTASPKIKFMPGSDFRPWIIPAGLAMHVISPPSNGVTVLNPGLMTGVGADYKIWNNIYAGADFRYHFTGDSLGYKSTRTGARGTNTDGFTSGAYLGIGF</sequence>
<dbReference type="Proteomes" id="UP000824988">
    <property type="component" value="Chromosome"/>
</dbReference>
<dbReference type="RefSeq" id="WP_221047235.1">
    <property type="nucleotide sequence ID" value="NZ_AP019782.1"/>
</dbReference>
<proteinExistence type="predicted"/>
<evidence type="ECO:0000313" key="3">
    <source>
        <dbReference type="EMBL" id="BBL71878.1"/>
    </source>
</evidence>
<protein>
    <recommendedName>
        <fullName evidence="5">Porin family protein</fullName>
    </recommendedName>
</protein>
<evidence type="ECO:0000256" key="2">
    <source>
        <dbReference type="SAM" id="SignalP"/>
    </source>
</evidence>
<evidence type="ECO:0008006" key="5">
    <source>
        <dbReference type="Google" id="ProtNLM"/>
    </source>
</evidence>
<gene>
    <name evidence="3" type="ORF">MoryE10_24840</name>
</gene>
<reference evidence="3" key="1">
    <citation type="submission" date="2019-06" db="EMBL/GenBank/DDBJ databases">
        <title>Complete genome sequence of Methylogaea oryzae strain JCM16910.</title>
        <authorList>
            <person name="Asakawa S."/>
        </authorList>
    </citation>
    <scope>NUCLEOTIDE SEQUENCE</scope>
    <source>
        <strain evidence="3">E10</strain>
    </source>
</reference>
<feature type="chain" id="PRO_5034631285" description="Porin family protein" evidence="2">
    <location>
        <begin position="28"/>
        <end position="299"/>
    </location>
</feature>
<dbReference type="KEGG" id="moz:MoryE10_24840"/>
<evidence type="ECO:0000256" key="1">
    <source>
        <dbReference type="SAM" id="Coils"/>
    </source>
</evidence>
<feature type="coiled-coil region" evidence="1">
    <location>
        <begin position="38"/>
        <end position="65"/>
    </location>
</feature>